<dbReference type="PANTHER" id="PTHR23227">
    <property type="entry name" value="BUCENTAUR RELATED"/>
    <property type="match status" value="1"/>
</dbReference>
<gene>
    <name evidence="2" type="primary">LOC104226309</name>
</gene>
<dbReference type="OrthoDB" id="1902296at2759"/>
<dbReference type="PANTHER" id="PTHR23227:SF67">
    <property type="entry name" value="CRANIOFACIAL DEVELOPMENT PROTEIN 2-LIKE"/>
    <property type="match status" value="1"/>
</dbReference>
<dbReference type="Gene3D" id="3.60.10.10">
    <property type="entry name" value="Endonuclease/exonuclease/phosphatase"/>
    <property type="match status" value="1"/>
</dbReference>
<sequence length="248" mass="28204">MVRDADGFKLWYSGRERGKNVVGIFVDRDLMDLVIEGTRVSDRLMASKLDVGGFTLNVISAYAPQVGLDEEVKRHFWEYLDGLVYGIPHNEKLFIGGDFNSHIGATSGCYDGVHGDFAFGVRNGGGTSLLDSAKVFDLVIANSYFQKREEHLVTFQSSFAKTQIDLLLPQKCDRGLCMDFKVIPSENLMTQHRLLVMDLEIMKKRKKMAVYGQPRIRWGIWTYDKEQELGQKVLAMGAWRRSRDMSCM</sequence>
<keyword evidence="1" id="KW-1185">Reference proteome</keyword>
<dbReference type="KEGG" id="nsy:104226309"/>
<dbReference type="Proteomes" id="UP000189701">
    <property type="component" value="Unplaced"/>
</dbReference>
<proteinExistence type="predicted"/>
<organism evidence="1 2">
    <name type="scientific">Nicotiana sylvestris</name>
    <name type="common">Wood tobacco</name>
    <name type="synonym">South American tobacco</name>
    <dbReference type="NCBI Taxonomy" id="4096"/>
    <lineage>
        <taxon>Eukaryota</taxon>
        <taxon>Viridiplantae</taxon>
        <taxon>Streptophyta</taxon>
        <taxon>Embryophyta</taxon>
        <taxon>Tracheophyta</taxon>
        <taxon>Spermatophyta</taxon>
        <taxon>Magnoliopsida</taxon>
        <taxon>eudicotyledons</taxon>
        <taxon>Gunneridae</taxon>
        <taxon>Pentapetalae</taxon>
        <taxon>asterids</taxon>
        <taxon>lamiids</taxon>
        <taxon>Solanales</taxon>
        <taxon>Solanaceae</taxon>
        <taxon>Nicotianoideae</taxon>
        <taxon>Nicotianeae</taxon>
        <taxon>Nicotiana</taxon>
    </lineage>
</organism>
<dbReference type="InterPro" id="IPR027124">
    <property type="entry name" value="Swc5/CFDP1/2"/>
</dbReference>
<accession>A0A1U7WQN6</accession>
<evidence type="ECO:0000313" key="1">
    <source>
        <dbReference type="Proteomes" id="UP000189701"/>
    </source>
</evidence>
<dbReference type="RefSeq" id="XP_009776560.1">
    <property type="nucleotide sequence ID" value="XM_009778258.1"/>
</dbReference>
<dbReference type="AlphaFoldDB" id="A0A1U7WQN6"/>
<dbReference type="InterPro" id="IPR036691">
    <property type="entry name" value="Endo/exonu/phosph_ase_sf"/>
</dbReference>
<reference evidence="1" key="1">
    <citation type="journal article" date="2013" name="Genome Biol.">
        <title>Reference genomes and transcriptomes of Nicotiana sylvestris and Nicotiana tomentosiformis.</title>
        <authorList>
            <person name="Sierro N."/>
            <person name="Battey J.N."/>
            <person name="Ouadi S."/>
            <person name="Bovet L."/>
            <person name="Goepfert S."/>
            <person name="Bakaher N."/>
            <person name="Peitsch M.C."/>
            <person name="Ivanov N.V."/>
        </authorList>
    </citation>
    <scope>NUCLEOTIDE SEQUENCE [LARGE SCALE GENOMIC DNA]</scope>
</reference>
<dbReference type="GeneID" id="104226309"/>
<protein>
    <submittedName>
        <fullName evidence="2">Craniofacial development protein 2-like</fullName>
    </submittedName>
</protein>
<name>A0A1U7WQN6_NICSY</name>
<dbReference type="SUPFAM" id="SSF56219">
    <property type="entry name" value="DNase I-like"/>
    <property type="match status" value="1"/>
</dbReference>
<reference evidence="2" key="2">
    <citation type="submission" date="2025-08" db="UniProtKB">
        <authorList>
            <consortium name="RefSeq"/>
        </authorList>
    </citation>
    <scope>IDENTIFICATION</scope>
    <source>
        <tissue evidence="2">Leaf</tissue>
    </source>
</reference>
<evidence type="ECO:0000313" key="2">
    <source>
        <dbReference type="RefSeq" id="XP_009776560.1"/>
    </source>
</evidence>